<keyword evidence="1" id="KW-0812">Transmembrane</keyword>
<evidence type="ECO:0000313" key="3">
    <source>
        <dbReference type="Proteomes" id="UP000054843"/>
    </source>
</evidence>
<feature type="transmembrane region" description="Helical" evidence="1">
    <location>
        <begin position="47"/>
        <end position="73"/>
    </location>
</feature>
<dbReference type="EMBL" id="JYDO01000100">
    <property type="protein sequence ID" value="KRZ71229.1"/>
    <property type="molecule type" value="Genomic_DNA"/>
</dbReference>
<proteinExistence type="predicted"/>
<comment type="caution">
    <text evidence="2">The sequence shown here is derived from an EMBL/GenBank/DDBJ whole genome shotgun (WGS) entry which is preliminary data.</text>
</comment>
<evidence type="ECO:0000256" key="1">
    <source>
        <dbReference type="SAM" id="Phobius"/>
    </source>
</evidence>
<sequence length="128" mass="14460">MKEIARNIWADIINAISNQDTFVGKIFGKVEEKSGRTRYQTARLLSFVIWAFLIFSTSAEVLCNLICFCYPAVKTIMEIEERSKRSTALSRAATPRTDVAFSFMAVLYTTFLVKVQPSCSHLAHAERA</sequence>
<keyword evidence="1" id="KW-1133">Transmembrane helix</keyword>
<dbReference type="AlphaFoldDB" id="A0A0V1MHM5"/>
<dbReference type="OrthoDB" id="5913021at2759"/>
<reference evidence="2 3" key="1">
    <citation type="submission" date="2015-01" db="EMBL/GenBank/DDBJ databases">
        <title>Evolution of Trichinella species and genotypes.</title>
        <authorList>
            <person name="Korhonen P.K."/>
            <person name="Edoardo P."/>
            <person name="Giuseppe L.R."/>
            <person name="Gasser R.B."/>
        </authorList>
    </citation>
    <scope>NUCLEOTIDE SEQUENCE [LARGE SCALE GENOMIC DNA]</scope>
    <source>
        <strain evidence="2">ISS1980</strain>
    </source>
</reference>
<keyword evidence="1" id="KW-0472">Membrane</keyword>
<protein>
    <submittedName>
        <fullName evidence="2">Uncharacterized protein</fullName>
    </submittedName>
</protein>
<evidence type="ECO:0000313" key="2">
    <source>
        <dbReference type="EMBL" id="KRZ71229.1"/>
    </source>
</evidence>
<name>A0A0V1MHM5_9BILA</name>
<keyword evidence="3" id="KW-1185">Reference proteome</keyword>
<dbReference type="Proteomes" id="UP000054843">
    <property type="component" value="Unassembled WGS sequence"/>
</dbReference>
<accession>A0A0V1MHM5</accession>
<gene>
    <name evidence="2" type="ORF">T10_6272</name>
</gene>
<organism evidence="2 3">
    <name type="scientific">Trichinella papuae</name>
    <dbReference type="NCBI Taxonomy" id="268474"/>
    <lineage>
        <taxon>Eukaryota</taxon>
        <taxon>Metazoa</taxon>
        <taxon>Ecdysozoa</taxon>
        <taxon>Nematoda</taxon>
        <taxon>Enoplea</taxon>
        <taxon>Dorylaimia</taxon>
        <taxon>Trichinellida</taxon>
        <taxon>Trichinellidae</taxon>
        <taxon>Trichinella</taxon>
    </lineage>
</organism>